<name>A0A1T4QKK1_9GAMM</name>
<protein>
    <submittedName>
        <fullName evidence="1">Uncharacterized protein</fullName>
    </submittedName>
</protein>
<organism evidence="1 2">
    <name type="scientific">Oceanospirillum multiglobuliferum</name>
    <dbReference type="NCBI Taxonomy" id="64969"/>
    <lineage>
        <taxon>Bacteria</taxon>
        <taxon>Pseudomonadati</taxon>
        <taxon>Pseudomonadota</taxon>
        <taxon>Gammaproteobacteria</taxon>
        <taxon>Oceanospirillales</taxon>
        <taxon>Oceanospirillaceae</taxon>
        <taxon>Oceanospirillum</taxon>
    </lineage>
</organism>
<reference evidence="1 2" key="1">
    <citation type="submission" date="2017-01" db="EMBL/GenBank/DDBJ databases">
        <title>Genome Sequencing of a Marine Spirillum, Oceanospirillum multiglobuliferum ATCC 33336, from Japan.</title>
        <authorList>
            <person name="Carney J.G."/>
            <person name="Trachtenberg A.M."/>
            <person name="Rheaume B.A."/>
            <person name="Linnane J.D."/>
            <person name="Pitts N.L."/>
            <person name="Mykles D.L."/>
            <person name="Maclea K.S."/>
        </authorList>
    </citation>
    <scope>NUCLEOTIDE SEQUENCE [LARGE SCALE GENOMIC DNA]</scope>
    <source>
        <strain evidence="1 2">ATCC 33336</strain>
    </source>
</reference>
<comment type="caution">
    <text evidence="1">The sequence shown here is derived from an EMBL/GenBank/DDBJ whole genome shotgun (WGS) entry which is preliminary data.</text>
</comment>
<proteinExistence type="predicted"/>
<sequence>MPSNVNFNFDIAAIVSEIFGGKSERNDLAIDVQNGTNQDFHVEWDNSVGHGSFKEKEGDSFLKHVDESEKNPNASSVVLGFTAHGEGCNVVLKIKLNDRDDSYLGVMAATPSNKQNYIKSKYFDKSLSMKDLDKELDKLDKHYGDKGAFIVDIPENIKAELSIAEESPAICYITLRQS</sequence>
<dbReference type="RefSeq" id="WP_078745498.1">
    <property type="nucleotide sequence ID" value="NZ_FUXG01000012.1"/>
</dbReference>
<keyword evidence="2" id="KW-1185">Reference proteome</keyword>
<dbReference type="OrthoDB" id="9553424at2"/>
<dbReference type="Proteomes" id="UP000191418">
    <property type="component" value="Unassembled WGS sequence"/>
</dbReference>
<gene>
    <name evidence="1" type="ORF">BTE48_02980</name>
</gene>
<evidence type="ECO:0000313" key="1">
    <source>
        <dbReference type="EMBL" id="OPX56410.1"/>
    </source>
</evidence>
<accession>A0A1T4QKK1</accession>
<dbReference type="EMBL" id="MTSM01000003">
    <property type="protein sequence ID" value="OPX56410.1"/>
    <property type="molecule type" value="Genomic_DNA"/>
</dbReference>
<dbReference type="AlphaFoldDB" id="A0A1T4QKK1"/>
<evidence type="ECO:0000313" key="2">
    <source>
        <dbReference type="Proteomes" id="UP000191418"/>
    </source>
</evidence>